<dbReference type="HAMAP" id="MF_01479">
    <property type="entry name" value="WhiB"/>
    <property type="match status" value="1"/>
</dbReference>
<protein>
    <recommendedName>
        <fullName evidence="11">Transcriptional regulator WhiB</fullName>
    </recommendedName>
</protein>
<keyword evidence="6 11" id="KW-0411">Iron-sulfur</keyword>
<evidence type="ECO:0000256" key="8">
    <source>
        <dbReference type="ARBA" id="ARBA00023125"/>
    </source>
</evidence>
<evidence type="ECO:0000313" key="14">
    <source>
        <dbReference type="Proteomes" id="UP000704762"/>
    </source>
</evidence>
<dbReference type="InterPro" id="IPR003482">
    <property type="entry name" value="Whib"/>
</dbReference>
<organism evidence="13 14">
    <name type="scientific">Microlunatus panaciterrae</name>
    <dbReference type="NCBI Taxonomy" id="400768"/>
    <lineage>
        <taxon>Bacteria</taxon>
        <taxon>Bacillati</taxon>
        <taxon>Actinomycetota</taxon>
        <taxon>Actinomycetes</taxon>
        <taxon>Propionibacteriales</taxon>
        <taxon>Propionibacteriaceae</taxon>
        <taxon>Microlunatus</taxon>
    </lineage>
</organism>
<comment type="PTM">
    <text evidence="11">Upon Fe-S cluster removal intramolecular disulfide bonds are formed.</text>
</comment>
<dbReference type="Pfam" id="PF02467">
    <property type="entry name" value="Whib"/>
    <property type="match status" value="1"/>
</dbReference>
<feature type="domain" description="4Fe-4S Wbl-type" evidence="12">
    <location>
        <begin position="14"/>
        <end position="69"/>
    </location>
</feature>
<keyword evidence="9 11" id="KW-1015">Disulfide bond</keyword>
<feature type="binding site" evidence="11">
    <location>
        <position position="15"/>
    </location>
    <ligand>
        <name>[4Fe-4S] cluster</name>
        <dbReference type="ChEBI" id="CHEBI:49883"/>
    </ligand>
</feature>
<proteinExistence type="inferred from homology"/>
<evidence type="ECO:0000256" key="11">
    <source>
        <dbReference type="HAMAP-Rule" id="MF_01479"/>
    </source>
</evidence>
<dbReference type="PANTHER" id="PTHR38839">
    <property type="entry name" value="TRANSCRIPTIONAL REGULATOR WHID-RELATED"/>
    <property type="match status" value="1"/>
</dbReference>
<keyword evidence="10 11" id="KW-0804">Transcription</keyword>
<keyword evidence="8 11" id="KW-0238">DNA-binding</keyword>
<name>A0ABS2RML8_9ACTN</name>
<accession>A0ABS2RML8</accession>
<evidence type="ECO:0000256" key="5">
    <source>
        <dbReference type="ARBA" id="ARBA00023004"/>
    </source>
</evidence>
<sequence length="103" mass="11449">MTAVYQDDWTIKAKCRGMEDALFPEASDQKRARLLCAGCPVQSECLAEALDNRIEWGVWGGMTERERRLLLRQRSDVSSWSSVLCGKKSPHAAKRGEVGHVGG</sequence>
<evidence type="ECO:0000256" key="3">
    <source>
        <dbReference type="ARBA" id="ARBA00022485"/>
    </source>
</evidence>
<comment type="similarity">
    <text evidence="2 11">Belongs to the WhiB family.</text>
</comment>
<gene>
    <name evidence="11" type="primary">whiB</name>
    <name evidence="13" type="ORF">JOE57_002110</name>
</gene>
<evidence type="ECO:0000256" key="10">
    <source>
        <dbReference type="ARBA" id="ARBA00023163"/>
    </source>
</evidence>
<evidence type="ECO:0000256" key="7">
    <source>
        <dbReference type="ARBA" id="ARBA00023015"/>
    </source>
</evidence>
<reference evidence="13 14" key="1">
    <citation type="submission" date="2021-01" db="EMBL/GenBank/DDBJ databases">
        <title>Sequencing the genomes of 1000 actinobacteria strains.</title>
        <authorList>
            <person name="Klenk H.-P."/>
        </authorList>
    </citation>
    <scope>NUCLEOTIDE SEQUENCE [LARGE SCALE GENOMIC DNA]</scope>
    <source>
        <strain evidence="13 14">DSM 18662</strain>
    </source>
</reference>
<dbReference type="EMBL" id="JAFBCF010000001">
    <property type="protein sequence ID" value="MBM7799189.1"/>
    <property type="molecule type" value="Genomic_DNA"/>
</dbReference>
<evidence type="ECO:0000259" key="12">
    <source>
        <dbReference type="PROSITE" id="PS51674"/>
    </source>
</evidence>
<evidence type="ECO:0000256" key="1">
    <source>
        <dbReference type="ARBA" id="ARBA00004496"/>
    </source>
</evidence>
<comment type="subcellular location">
    <subcellularLocation>
        <location evidence="1 11">Cytoplasm</location>
    </subcellularLocation>
</comment>
<comment type="PTM">
    <text evidence="11">The Fe-S cluster can be nitrosylated by nitric oxide (NO).</text>
</comment>
<comment type="caution">
    <text evidence="13">The sequence shown here is derived from an EMBL/GenBank/DDBJ whole genome shotgun (WGS) entry which is preliminary data.</text>
</comment>
<evidence type="ECO:0000256" key="2">
    <source>
        <dbReference type="ARBA" id="ARBA00006597"/>
    </source>
</evidence>
<dbReference type="PANTHER" id="PTHR38839:SF7">
    <property type="entry name" value="TRANSCRIPTIONAL REGULATOR WHIB4"/>
    <property type="match status" value="1"/>
</dbReference>
<evidence type="ECO:0000313" key="13">
    <source>
        <dbReference type="EMBL" id="MBM7799189.1"/>
    </source>
</evidence>
<dbReference type="Proteomes" id="UP000704762">
    <property type="component" value="Unassembled WGS sequence"/>
</dbReference>
<keyword evidence="3 11" id="KW-0004">4Fe-4S</keyword>
<dbReference type="RefSeq" id="WP_204917773.1">
    <property type="nucleotide sequence ID" value="NZ_BAAAQP010000001.1"/>
</dbReference>
<evidence type="ECO:0000256" key="6">
    <source>
        <dbReference type="ARBA" id="ARBA00023014"/>
    </source>
</evidence>
<comment type="cofactor">
    <cofactor evidence="11">
        <name>[4Fe-4S] cluster</name>
        <dbReference type="ChEBI" id="CHEBI:49883"/>
    </cofactor>
    <text evidence="11">Binds 1 [4Fe-4S] cluster per subunit. Following nitrosylation of the [4Fe-4S] cluster binds 1 [4Fe-8(NO)] cluster per subunit.</text>
</comment>
<keyword evidence="11" id="KW-0963">Cytoplasm</keyword>
<comment type="function">
    <text evidence="11">Acts as a transcriptional regulator. Probably redox-responsive. The apo- but not holo-form probably binds DNA.</text>
</comment>
<keyword evidence="14" id="KW-1185">Reference proteome</keyword>
<keyword evidence="7 11" id="KW-0805">Transcription regulation</keyword>
<feature type="binding site" evidence="11">
    <location>
        <position position="45"/>
    </location>
    <ligand>
        <name>[4Fe-4S] cluster</name>
        <dbReference type="ChEBI" id="CHEBI:49883"/>
    </ligand>
</feature>
<keyword evidence="5 11" id="KW-0408">Iron</keyword>
<evidence type="ECO:0000256" key="9">
    <source>
        <dbReference type="ARBA" id="ARBA00023157"/>
    </source>
</evidence>
<feature type="binding site" evidence="11">
    <location>
        <position position="36"/>
    </location>
    <ligand>
        <name>[4Fe-4S] cluster</name>
        <dbReference type="ChEBI" id="CHEBI:49883"/>
    </ligand>
</feature>
<dbReference type="InterPro" id="IPR034768">
    <property type="entry name" value="4FE4S_WBL"/>
</dbReference>
<feature type="binding site" evidence="11">
    <location>
        <position position="39"/>
    </location>
    <ligand>
        <name>[4Fe-4S] cluster</name>
        <dbReference type="ChEBI" id="CHEBI:49883"/>
    </ligand>
</feature>
<dbReference type="PROSITE" id="PS51674">
    <property type="entry name" value="4FE4S_WBL"/>
    <property type="match status" value="1"/>
</dbReference>
<evidence type="ECO:0000256" key="4">
    <source>
        <dbReference type="ARBA" id="ARBA00022723"/>
    </source>
</evidence>
<keyword evidence="4 11" id="KW-0479">Metal-binding</keyword>